<dbReference type="Pfam" id="PF01497">
    <property type="entry name" value="Peripla_BP_2"/>
    <property type="match status" value="1"/>
</dbReference>
<keyword evidence="1" id="KW-0732">Signal</keyword>
<dbReference type="EMBL" id="CP016616">
    <property type="protein sequence ID" value="ANY78188.1"/>
    <property type="molecule type" value="Genomic_DNA"/>
</dbReference>
<evidence type="ECO:0000313" key="3">
    <source>
        <dbReference type="EMBL" id="ANY78188.1"/>
    </source>
</evidence>
<sequence>MPRACRRFTGLLLLAGLLLSMAEAVCAQSGPRRVASLNLCTDQLLLALADRSQIASLSRLARDPSMSFMAEEAAGFRVNDGGVEPLLFDRPDLVLAGTYGQQEQAALLKRQGFEVLSLGSWSSLEDGREQIRSLARRLGHPERGKELIARIDGALERARGIVPGKRSILVYERGGWVAGARSPLGEILAHMGFSLHQEALGLSAGGAARLETIVVTPPDFLLVDADSGRARDNGTALFAHPALADAVPPERRLAVPGRLTICGGPATPAAIDAVRAEVQAKVR</sequence>
<dbReference type="AlphaFoldDB" id="A0A1B2EE01"/>
<dbReference type="PROSITE" id="PS50983">
    <property type="entry name" value="FE_B12_PBP"/>
    <property type="match status" value="1"/>
</dbReference>
<proteinExistence type="predicted"/>
<feature type="domain" description="Fe/B12 periplasmic-binding" evidence="2">
    <location>
        <begin position="33"/>
        <end position="283"/>
    </location>
</feature>
<feature type="chain" id="PRO_5008536024" evidence="1">
    <location>
        <begin position="28"/>
        <end position="283"/>
    </location>
</feature>
<dbReference type="InterPro" id="IPR002491">
    <property type="entry name" value="ABC_transptr_periplasmic_BD"/>
</dbReference>
<protein>
    <submittedName>
        <fullName evidence="3">Fe3+-hydroxamate ABC transporter substrate-binding protein</fullName>
    </submittedName>
</protein>
<organism evidence="3">
    <name type="scientific">Microvirga ossetica</name>
    <dbReference type="NCBI Taxonomy" id="1882682"/>
    <lineage>
        <taxon>Bacteria</taxon>
        <taxon>Pseudomonadati</taxon>
        <taxon>Pseudomonadota</taxon>
        <taxon>Alphaproteobacteria</taxon>
        <taxon>Hyphomicrobiales</taxon>
        <taxon>Methylobacteriaceae</taxon>
        <taxon>Microvirga</taxon>
    </lineage>
</organism>
<evidence type="ECO:0000256" key="1">
    <source>
        <dbReference type="SAM" id="SignalP"/>
    </source>
</evidence>
<dbReference type="RefSeq" id="WP_099509178.1">
    <property type="nucleotide sequence ID" value="NZ_CP016616.1"/>
</dbReference>
<dbReference type="Gene3D" id="3.40.50.1980">
    <property type="entry name" value="Nitrogenase molybdenum iron protein domain"/>
    <property type="match status" value="2"/>
</dbReference>
<dbReference type="KEGG" id="moc:BB934_08040"/>
<accession>A0A1B2EE01</accession>
<name>A0A1B2EE01_9HYPH</name>
<dbReference type="SUPFAM" id="SSF53807">
    <property type="entry name" value="Helical backbone' metal receptor"/>
    <property type="match status" value="1"/>
</dbReference>
<feature type="signal peptide" evidence="1">
    <location>
        <begin position="1"/>
        <end position="27"/>
    </location>
</feature>
<gene>
    <name evidence="3" type="ORF">BB934_08040</name>
</gene>
<evidence type="ECO:0000259" key="2">
    <source>
        <dbReference type="PROSITE" id="PS50983"/>
    </source>
</evidence>
<dbReference type="OrthoDB" id="1632039at2"/>
<reference evidence="3" key="1">
    <citation type="submission" date="2016-07" db="EMBL/GenBank/DDBJ databases">
        <title>Microvirga ossetica sp. nov. a new species of rhizobia isolated from root nodules of the legume species Vicia alpestris Steven originated from North Ossetia region in the Caucasus.</title>
        <authorList>
            <person name="Safronova V.I."/>
            <person name="Kuznetsova I.G."/>
            <person name="Sazanova A.L."/>
            <person name="Belimov A."/>
            <person name="Andronov E."/>
            <person name="Osledkin Y.S."/>
            <person name="Onishchuk O.P."/>
            <person name="Kurchak O.N."/>
            <person name="Shaposhnikov A.I."/>
            <person name="Willems A."/>
            <person name="Tikhonovich I.A."/>
        </authorList>
    </citation>
    <scope>NUCLEOTIDE SEQUENCE [LARGE SCALE GENOMIC DNA]</scope>
    <source>
        <strain evidence="3">V5/3M</strain>
    </source>
</reference>